<feature type="chain" id="PRO_5037271368" description="Solute-binding protein family 3/N-terminal domain-containing protein" evidence="1">
    <location>
        <begin position="20"/>
        <end position="250"/>
    </location>
</feature>
<organism evidence="2 3">
    <name type="scientific">Pseudoalteromonas xiamenensis</name>
    <dbReference type="NCBI Taxonomy" id="882626"/>
    <lineage>
        <taxon>Bacteria</taxon>
        <taxon>Pseudomonadati</taxon>
        <taxon>Pseudomonadota</taxon>
        <taxon>Gammaproteobacteria</taxon>
        <taxon>Alteromonadales</taxon>
        <taxon>Pseudoalteromonadaceae</taxon>
        <taxon>Pseudoalteromonas</taxon>
    </lineage>
</organism>
<evidence type="ECO:0008006" key="4">
    <source>
        <dbReference type="Google" id="ProtNLM"/>
    </source>
</evidence>
<dbReference type="SUPFAM" id="SSF53850">
    <property type="entry name" value="Periplasmic binding protein-like II"/>
    <property type="match status" value="1"/>
</dbReference>
<evidence type="ECO:0000313" key="3">
    <source>
        <dbReference type="Proteomes" id="UP000664904"/>
    </source>
</evidence>
<dbReference type="AlphaFoldDB" id="A0A975HM59"/>
<dbReference type="Proteomes" id="UP000664904">
    <property type="component" value="Chromosome"/>
</dbReference>
<keyword evidence="3" id="KW-1185">Reference proteome</keyword>
<evidence type="ECO:0000313" key="2">
    <source>
        <dbReference type="EMBL" id="QTH70720.1"/>
    </source>
</evidence>
<dbReference type="EMBL" id="CP072133">
    <property type="protein sequence ID" value="QTH70720.1"/>
    <property type="molecule type" value="Genomic_DNA"/>
</dbReference>
<evidence type="ECO:0000256" key="1">
    <source>
        <dbReference type="SAM" id="SignalP"/>
    </source>
</evidence>
<feature type="signal peptide" evidence="1">
    <location>
        <begin position="1"/>
        <end position="19"/>
    </location>
</feature>
<dbReference type="KEGG" id="pxi:J5O05_12410"/>
<accession>A0A975HM59</accession>
<dbReference type="RefSeq" id="WP_208842304.1">
    <property type="nucleotide sequence ID" value="NZ_CP072133.1"/>
</dbReference>
<protein>
    <recommendedName>
        <fullName evidence="4">Solute-binding protein family 3/N-terminal domain-containing protein</fullName>
    </recommendedName>
</protein>
<keyword evidence="1" id="KW-0732">Signal</keyword>
<proteinExistence type="predicted"/>
<reference evidence="2" key="1">
    <citation type="submission" date="2021-03" db="EMBL/GenBank/DDBJ databases">
        <title>Complete Genome of Pseudoalteromonas xiamenensis STKMTI.2, a new potential marine bacterium producing anti-Vibrio compounds.</title>
        <authorList>
            <person name="Handayani D.P."/>
            <person name="Isnansetyo A."/>
            <person name="Istiqomah I."/>
            <person name="Jumina J."/>
        </authorList>
    </citation>
    <scope>NUCLEOTIDE SEQUENCE</scope>
    <source>
        <strain evidence="2">STKMTI.2</strain>
    </source>
</reference>
<sequence>MTKFAICVLLGVIGGHVFAADEPPYTINISESVASPEAKDVIIKLLEALYARIDITPRFVMLPSSRGMLMVNSGELDAEAARVDTVAASYPNLVQVQTPLLELTVGYYCLKEQACQNFDEDTVFIVPKGSKLLTEFCDTHRLTCLPVNNDESAFKTIGSGVGDVLLSADWIARTVMCNSHYRTFYYRPEPTLATEVYHYVHRKHQSLLPQLDAAMVTLNHEGVIKDFIQNGMNSQNSCDAKIITLPSSAL</sequence>
<name>A0A975HM59_9GAMM</name>
<gene>
    <name evidence="2" type="ORF">J5O05_12410</name>
</gene>